<dbReference type="InParanoid" id="M4C6W4"/>
<proteinExistence type="predicted"/>
<dbReference type="InterPro" id="IPR011990">
    <property type="entry name" value="TPR-like_helical_dom_sf"/>
</dbReference>
<evidence type="ECO:0000313" key="2">
    <source>
        <dbReference type="EnsemblProtists" id="HpaP814852"/>
    </source>
</evidence>
<dbReference type="PANTHER" id="PTHR47447:SF17">
    <property type="entry name" value="OS12G0638900 PROTEIN"/>
    <property type="match status" value="1"/>
</dbReference>
<dbReference type="AlphaFoldDB" id="M4C6W4"/>
<keyword evidence="3" id="KW-1185">Reference proteome</keyword>
<sequence length="238" mass="26749">MLLRPFAAALRRPLSSSRVFRSFSSLEVPPLTPTATITAAASPAFYPECNHQLTVLEHAILQRRPSLALHHLEQLQSPPSYQLLQKMAVLLARQRKNQSHALRAFETLCGVYRTIGLNPDDYTILASIYVMDACVHFQMLDAAIELYDETVNQGVTLDLPAYNGLLMALIEAERLEEAMEILKELINGRDVCPNEQTVLPVLVELITNREYESAMKIMKKGQNRGVEFSSDTFHPLLS</sequence>
<evidence type="ECO:0000256" key="1">
    <source>
        <dbReference type="ARBA" id="ARBA00022737"/>
    </source>
</evidence>
<dbReference type="Gene3D" id="1.25.40.10">
    <property type="entry name" value="Tetratricopeptide repeat domain"/>
    <property type="match status" value="1"/>
</dbReference>
<dbReference type="Pfam" id="PF01535">
    <property type="entry name" value="PPR"/>
    <property type="match status" value="1"/>
</dbReference>
<dbReference type="eggNOG" id="ENOG502S0KZ">
    <property type="taxonomic scope" value="Eukaryota"/>
</dbReference>
<protein>
    <recommendedName>
        <fullName evidence="4">Pentacotripeptide-repeat region of PRORP domain-containing protein</fullName>
    </recommendedName>
</protein>
<dbReference type="PANTHER" id="PTHR47447">
    <property type="entry name" value="OS03G0856100 PROTEIN"/>
    <property type="match status" value="1"/>
</dbReference>
<name>M4C6W4_HYAAE</name>
<dbReference type="EMBL" id="ABWE02007050">
    <property type="status" value="NOT_ANNOTATED_CDS"/>
    <property type="molecule type" value="Genomic_DNA"/>
</dbReference>
<dbReference type="InterPro" id="IPR002885">
    <property type="entry name" value="PPR_rpt"/>
</dbReference>
<evidence type="ECO:0008006" key="4">
    <source>
        <dbReference type="Google" id="ProtNLM"/>
    </source>
</evidence>
<dbReference type="EnsemblProtists" id="HpaT814852">
    <property type="protein sequence ID" value="HpaP814852"/>
    <property type="gene ID" value="HpaG814852"/>
</dbReference>
<dbReference type="Proteomes" id="UP000011713">
    <property type="component" value="Unassembled WGS sequence"/>
</dbReference>
<organism evidence="2 3">
    <name type="scientific">Hyaloperonospora arabidopsidis (strain Emoy2)</name>
    <name type="common">Downy mildew agent</name>
    <name type="synonym">Peronospora arabidopsidis</name>
    <dbReference type="NCBI Taxonomy" id="559515"/>
    <lineage>
        <taxon>Eukaryota</taxon>
        <taxon>Sar</taxon>
        <taxon>Stramenopiles</taxon>
        <taxon>Oomycota</taxon>
        <taxon>Peronosporomycetes</taxon>
        <taxon>Peronosporales</taxon>
        <taxon>Peronosporaceae</taxon>
        <taxon>Hyaloperonospora</taxon>
    </lineage>
</organism>
<evidence type="ECO:0000313" key="3">
    <source>
        <dbReference type="Proteomes" id="UP000011713"/>
    </source>
</evidence>
<dbReference type="SUPFAM" id="SSF48452">
    <property type="entry name" value="TPR-like"/>
    <property type="match status" value="1"/>
</dbReference>
<reference evidence="2" key="2">
    <citation type="submission" date="2015-06" db="UniProtKB">
        <authorList>
            <consortium name="EnsemblProtists"/>
        </authorList>
    </citation>
    <scope>IDENTIFICATION</scope>
    <source>
        <strain evidence="2">Emoy2</strain>
    </source>
</reference>
<accession>M4C6W4</accession>
<reference evidence="3" key="1">
    <citation type="journal article" date="2010" name="Science">
        <title>Signatures of adaptation to obligate biotrophy in the Hyaloperonospora arabidopsidis genome.</title>
        <authorList>
            <person name="Baxter L."/>
            <person name="Tripathy S."/>
            <person name="Ishaque N."/>
            <person name="Boot N."/>
            <person name="Cabral A."/>
            <person name="Kemen E."/>
            <person name="Thines M."/>
            <person name="Ah-Fong A."/>
            <person name="Anderson R."/>
            <person name="Badejoko W."/>
            <person name="Bittner-Eddy P."/>
            <person name="Boore J.L."/>
            <person name="Chibucos M.C."/>
            <person name="Coates M."/>
            <person name="Dehal P."/>
            <person name="Delehaunty K."/>
            <person name="Dong S."/>
            <person name="Downton P."/>
            <person name="Dumas B."/>
            <person name="Fabro G."/>
            <person name="Fronick C."/>
            <person name="Fuerstenberg S.I."/>
            <person name="Fulton L."/>
            <person name="Gaulin E."/>
            <person name="Govers F."/>
            <person name="Hughes L."/>
            <person name="Humphray S."/>
            <person name="Jiang R.H."/>
            <person name="Judelson H."/>
            <person name="Kamoun S."/>
            <person name="Kyung K."/>
            <person name="Meijer H."/>
            <person name="Minx P."/>
            <person name="Morris P."/>
            <person name="Nelson J."/>
            <person name="Phuntumart V."/>
            <person name="Qutob D."/>
            <person name="Rehmany A."/>
            <person name="Rougon-Cardoso A."/>
            <person name="Ryden P."/>
            <person name="Torto-Alalibo T."/>
            <person name="Studholme D."/>
            <person name="Wang Y."/>
            <person name="Win J."/>
            <person name="Wood J."/>
            <person name="Clifton S.W."/>
            <person name="Rogers J."/>
            <person name="Van den Ackerveken G."/>
            <person name="Jones J.D."/>
            <person name="McDowell J.M."/>
            <person name="Beynon J."/>
            <person name="Tyler B.M."/>
        </authorList>
    </citation>
    <scope>NUCLEOTIDE SEQUENCE [LARGE SCALE GENOMIC DNA]</scope>
    <source>
        <strain evidence="3">Emoy2</strain>
    </source>
</reference>
<dbReference type="VEuPathDB" id="FungiDB:HpaG814852"/>
<dbReference type="STRING" id="559515.M4C6W4"/>
<keyword evidence="1" id="KW-0677">Repeat</keyword>